<evidence type="ECO:0000256" key="13">
    <source>
        <dbReference type="ARBA" id="ARBA00023231"/>
    </source>
</evidence>
<evidence type="ECO:0000313" key="21">
    <source>
        <dbReference type="Proteomes" id="UP000318053"/>
    </source>
</evidence>
<dbReference type="InterPro" id="IPR011006">
    <property type="entry name" value="CheY-like_superfamily"/>
</dbReference>
<dbReference type="InterPro" id="IPR027417">
    <property type="entry name" value="P-loop_NTPase"/>
</dbReference>
<accession>A0A5C5XU69</accession>
<dbReference type="GO" id="GO:0005524">
    <property type="term" value="F:ATP binding"/>
    <property type="evidence" value="ECO:0007669"/>
    <property type="project" value="UniProtKB-KW"/>
</dbReference>
<keyword evidence="9" id="KW-0805">Transcription regulation</keyword>
<dbReference type="PANTHER" id="PTHR32071">
    <property type="entry name" value="TRANSCRIPTIONAL REGULATORY PROTEIN"/>
    <property type="match status" value="1"/>
</dbReference>
<dbReference type="Gene3D" id="1.10.10.60">
    <property type="entry name" value="Homeodomain-like"/>
    <property type="match status" value="1"/>
</dbReference>
<keyword evidence="11" id="KW-0010">Activator</keyword>
<dbReference type="PANTHER" id="PTHR32071:SF95">
    <property type="entry name" value="DNA-BINDING TRANSCRIPTIONAL REGULATOR NTRC"/>
    <property type="match status" value="1"/>
</dbReference>
<dbReference type="Proteomes" id="UP000318053">
    <property type="component" value="Unassembled WGS sequence"/>
</dbReference>
<keyword evidence="21" id="KW-1185">Reference proteome</keyword>
<keyword evidence="5" id="KW-0597">Phosphoprotein</keyword>
<dbReference type="Gene3D" id="3.40.50.2300">
    <property type="match status" value="1"/>
</dbReference>
<keyword evidence="12" id="KW-0804">Transcription</keyword>
<dbReference type="Pfam" id="PF00158">
    <property type="entry name" value="Sigma54_activat"/>
    <property type="match status" value="1"/>
</dbReference>
<feature type="domain" description="Sigma-54 factor interaction" evidence="18">
    <location>
        <begin position="143"/>
        <end position="372"/>
    </location>
</feature>
<evidence type="ECO:0000256" key="12">
    <source>
        <dbReference type="ARBA" id="ARBA00023163"/>
    </source>
</evidence>
<feature type="region of interest" description="Disordered" evidence="17">
    <location>
        <begin position="383"/>
        <end position="431"/>
    </location>
</feature>
<feature type="domain" description="Response regulatory" evidence="19">
    <location>
        <begin position="3"/>
        <end position="119"/>
    </location>
</feature>
<evidence type="ECO:0000256" key="8">
    <source>
        <dbReference type="ARBA" id="ARBA00023012"/>
    </source>
</evidence>
<dbReference type="RefSeq" id="WP_146392382.1">
    <property type="nucleotide sequence ID" value="NZ_SJPK01000008.1"/>
</dbReference>
<dbReference type="Pfam" id="PF00072">
    <property type="entry name" value="Response_reg"/>
    <property type="match status" value="1"/>
</dbReference>
<evidence type="ECO:0000256" key="3">
    <source>
        <dbReference type="ARBA" id="ARBA00022490"/>
    </source>
</evidence>
<dbReference type="InterPro" id="IPR002197">
    <property type="entry name" value="HTH_Fis"/>
</dbReference>
<dbReference type="InterPro" id="IPR003593">
    <property type="entry name" value="AAA+_ATPase"/>
</dbReference>
<name>A0A5C5XU69_9BACT</name>
<evidence type="ECO:0000259" key="19">
    <source>
        <dbReference type="PROSITE" id="PS50110"/>
    </source>
</evidence>
<dbReference type="InterPro" id="IPR009057">
    <property type="entry name" value="Homeodomain-like_sf"/>
</dbReference>
<evidence type="ECO:0000256" key="1">
    <source>
        <dbReference type="ARBA" id="ARBA00004496"/>
    </source>
</evidence>
<protein>
    <recommendedName>
        <fullName evidence="2">DNA-binding transcriptional regulator NtrC</fullName>
    </recommendedName>
    <alternativeName>
        <fullName evidence="14">Nitrogen regulation protein NR(I)</fullName>
    </alternativeName>
    <alternativeName>
        <fullName evidence="15">Nitrogen regulator I</fullName>
    </alternativeName>
</protein>
<dbReference type="InterPro" id="IPR025662">
    <property type="entry name" value="Sigma_54_int_dom_ATP-bd_1"/>
</dbReference>
<evidence type="ECO:0000256" key="2">
    <source>
        <dbReference type="ARBA" id="ARBA00019059"/>
    </source>
</evidence>
<keyword evidence="3" id="KW-0963">Cytoplasm</keyword>
<comment type="caution">
    <text evidence="16">Lacks conserved residue(s) required for the propagation of feature annotation.</text>
</comment>
<gene>
    <name evidence="20" type="primary">glnG_3</name>
    <name evidence="20" type="ORF">CA85_34900</name>
</gene>
<evidence type="ECO:0000256" key="7">
    <source>
        <dbReference type="ARBA" id="ARBA00022840"/>
    </source>
</evidence>
<dbReference type="Pfam" id="PF25601">
    <property type="entry name" value="AAA_lid_14"/>
    <property type="match status" value="1"/>
</dbReference>
<feature type="region of interest" description="Disordered" evidence="17">
    <location>
        <begin position="119"/>
        <end position="142"/>
    </location>
</feature>
<keyword evidence="7" id="KW-0067">ATP-binding</keyword>
<dbReference type="GO" id="GO:0006355">
    <property type="term" value="P:regulation of DNA-templated transcription"/>
    <property type="evidence" value="ECO:0007669"/>
    <property type="project" value="InterPro"/>
</dbReference>
<dbReference type="SUPFAM" id="SSF52172">
    <property type="entry name" value="CheY-like"/>
    <property type="match status" value="1"/>
</dbReference>
<evidence type="ECO:0000256" key="14">
    <source>
        <dbReference type="ARBA" id="ARBA00029881"/>
    </source>
</evidence>
<sequence length="493" mass="54326">MRNVLIVDDEPNVLCSFEKAICQRREDIQITTADNGVGAIAAFERSVPDAVILNACLPDMSGLDVFKHFHHAGPAVPVIVVTAHASTDLAIEATKQGAFDFLVKPVDIEHLRSVIDRSLQHSERADPSGTFSVEGSKQPVEGMIGQSPAMQSVYKSIGRVAPENVTVLILGESGTGKELVATEIFRHSQRRSRPFLVINCAALSETLLESELFGHEKGAFTGADARHEGKFERAHGGTLFLDELGDMNLATQAKVLRVLQDGKFERVGGSQTIATDVRLVCATNHDLEQQIKQGLFRQDLLYRLNGFTIPLPPLRERSEDLPLLIEHFLNRSNRKFARQVTKIAPAAMQQLLDYSWPGNIRELQSVMQFTVLHSIGDTLTVDSLPDLLPPNQRRRDEAAEGEPNVETGQGREVEATERTTATSSGPSGHLPDVADRVHELIAANEPNVFRNIIDDTEQVVIHEVLKHFHGNQVQASRALGISRTTLRGKILRE</sequence>
<keyword evidence="8" id="KW-0902">Two-component regulatory system</keyword>
<dbReference type="Gene3D" id="1.10.8.60">
    <property type="match status" value="1"/>
</dbReference>
<evidence type="ECO:0000256" key="16">
    <source>
        <dbReference type="PROSITE-ProRule" id="PRU00169"/>
    </source>
</evidence>
<dbReference type="InterPro" id="IPR001789">
    <property type="entry name" value="Sig_transdc_resp-reg_receiver"/>
</dbReference>
<dbReference type="Gene3D" id="3.40.50.300">
    <property type="entry name" value="P-loop containing nucleotide triphosphate hydrolases"/>
    <property type="match status" value="1"/>
</dbReference>
<dbReference type="GO" id="GO:0000160">
    <property type="term" value="P:phosphorelay signal transduction system"/>
    <property type="evidence" value="ECO:0007669"/>
    <property type="project" value="UniProtKB-KW"/>
</dbReference>
<dbReference type="SUPFAM" id="SSF52540">
    <property type="entry name" value="P-loop containing nucleoside triphosphate hydrolases"/>
    <property type="match status" value="1"/>
</dbReference>
<comment type="caution">
    <text evidence="20">The sequence shown here is derived from an EMBL/GenBank/DDBJ whole genome shotgun (WGS) entry which is preliminary data.</text>
</comment>
<dbReference type="EMBL" id="SJPK01000008">
    <property type="protein sequence ID" value="TWT65142.1"/>
    <property type="molecule type" value="Genomic_DNA"/>
</dbReference>
<evidence type="ECO:0000256" key="10">
    <source>
        <dbReference type="ARBA" id="ARBA00023125"/>
    </source>
</evidence>
<evidence type="ECO:0000256" key="17">
    <source>
        <dbReference type="SAM" id="MobiDB-lite"/>
    </source>
</evidence>
<keyword evidence="4" id="KW-0678">Repressor</keyword>
<dbReference type="SUPFAM" id="SSF46689">
    <property type="entry name" value="Homeodomain-like"/>
    <property type="match status" value="1"/>
</dbReference>
<dbReference type="InterPro" id="IPR058031">
    <property type="entry name" value="AAA_lid_NorR"/>
</dbReference>
<dbReference type="SMART" id="SM00382">
    <property type="entry name" value="AAA"/>
    <property type="match status" value="1"/>
</dbReference>
<evidence type="ECO:0000256" key="11">
    <source>
        <dbReference type="ARBA" id="ARBA00023159"/>
    </source>
</evidence>
<dbReference type="SMART" id="SM00448">
    <property type="entry name" value="REC"/>
    <property type="match status" value="1"/>
</dbReference>
<keyword evidence="10" id="KW-0238">DNA-binding</keyword>
<dbReference type="GO" id="GO:0043565">
    <property type="term" value="F:sequence-specific DNA binding"/>
    <property type="evidence" value="ECO:0007669"/>
    <property type="project" value="InterPro"/>
</dbReference>
<evidence type="ECO:0000259" key="18">
    <source>
        <dbReference type="PROSITE" id="PS50045"/>
    </source>
</evidence>
<dbReference type="Pfam" id="PF02954">
    <property type="entry name" value="HTH_8"/>
    <property type="match status" value="1"/>
</dbReference>
<dbReference type="CDD" id="cd00009">
    <property type="entry name" value="AAA"/>
    <property type="match status" value="1"/>
</dbReference>
<dbReference type="OrthoDB" id="9803970at2"/>
<evidence type="ECO:0000256" key="5">
    <source>
        <dbReference type="ARBA" id="ARBA00022553"/>
    </source>
</evidence>
<dbReference type="PROSITE" id="PS50045">
    <property type="entry name" value="SIGMA54_INTERACT_4"/>
    <property type="match status" value="1"/>
</dbReference>
<reference evidence="20 21" key="1">
    <citation type="submission" date="2019-02" db="EMBL/GenBank/DDBJ databases">
        <title>Deep-cultivation of Planctomycetes and their phenomic and genomic characterization uncovers novel biology.</title>
        <authorList>
            <person name="Wiegand S."/>
            <person name="Jogler M."/>
            <person name="Boedeker C."/>
            <person name="Pinto D."/>
            <person name="Vollmers J."/>
            <person name="Rivas-Marin E."/>
            <person name="Kohn T."/>
            <person name="Peeters S.H."/>
            <person name="Heuer A."/>
            <person name="Rast P."/>
            <person name="Oberbeckmann S."/>
            <person name="Bunk B."/>
            <person name="Jeske O."/>
            <person name="Meyerdierks A."/>
            <person name="Storesund J.E."/>
            <person name="Kallscheuer N."/>
            <person name="Luecker S."/>
            <person name="Lage O.M."/>
            <person name="Pohl T."/>
            <person name="Merkel B.J."/>
            <person name="Hornburger P."/>
            <person name="Mueller R.-W."/>
            <person name="Bruemmer F."/>
            <person name="Labrenz M."/>
            <person name="Spormann A.M."/>
            <person name="Op Den Camp H."/>
            <person name="Overmann J."/>
            <person name="Amann R."/>
            <person name="Jetten M.S.M."/>
            <person name="Mascher T."/>
            <person name="Medema M.H."/>
            <person name="Devos D.P."/>
            <person name="Kaster A.-K."/>
            <person name="Ovreas L."/>
            <person name="Rohde M."/>
            <person name="Galperin M.Y."/>
            <person name="Jogler C."/>
        </authorList>
    </citation>
    <scope>NUCLEOTIDE SEQUENCE [LARGE SCALE GENOMIC DNA]</scope>
    <source>
        <strain evidence="20 21">CA85</strain>
    </source>
</reference>
<comment type="subcellular location">
    <subcellularLocation>
        <location evidence="1">Cytoplasm</location>
    </subcellularLocation>
</comment>
<evidence type="ECO:0000256" key="9">
    <source>
        <dbReference type="ARBA" id="ARBA00023015"/>
    </source>
</evidence>
<organism evidence="20 21">
    <name type="scientific">Allorhodopirellula solitaria</name>
    <dbReference type="NCBI Taxonomy" id="2527987"/>
    <lineage>
        <taxon>Bacteria</taxon>
        <taxon>Pseudomonadati</taxon>
        <taxon>Planctomycetota</taxon>
        <taxon>Planctomycetia</taxon>
        <taxon>Pirellulales</taxon>
        <taxon>Pirellulaceae</taxon>
        <taxon>Allorhodopirellula</taxon>
    </lineage>
</organism>
<dbReference type="InterPro" id="IPR002078">
    <property type="entry name" value="Sigma_54_int"/>
</dbReference>
<dbReference type="AlphaFoldDB" id="A0A5C5XU69"/>
<evidence type="ECO:0000256" key="6">
    <source>
        <dbReference type="ARBA" id="ARBA00022741"/>
    </source>
</evidence>
<dbReference type="InterPro" id="IPR025943">
    <property type="entry name" value="Sigma_54_int_dom_ATP-bd_2"/>
</dbReference>
<proteinExistence type="predicted"/>
<dbReference type="FunFam" id="3.40.50.300:FF:000006">
    <property type="entry name" value="DNA-binding transcriptional regulator NtrC"/>
    <property type="match status" value="1"/>
</dbReference>
<keyword evidence="13" id="KW-0535">Nitrogen fixation</keyword>
<evidence type="ECO:0000313" key="20">
    <source>
        <dbReference type="EMBL" id="TWT65142.1"/>
    </source>
</evidence>
<evidence type="ECO:0000256" key="15">
    <source>
        <dbReference type="ARBA" id="ARBA00031910"/>
    </source>
</evidence>
<keyword evidence="6" id="KW-0547">Nucleotide-binding</keyword>
<dbReference type="PROSITE" id="PS50110">
    <property type="entry name" value="RESPONSE_REGULATORY"/>
    <property type="match status" value="1"/>
</dbReference>
<dbReference type="PROSITE" id="PS00676">
    <property type="entry name" value="SIGMA54_INTERACT_2"/>
    <property type="match status" value="1"/>
</dbReference>
<dbReference type="PROSITE" id="PS00675">
    <property type="entry name" value="SIGMA54_INTERACT_1"/>
    <property type="match status" value="1"/>
</dbReference>
<evidence type="ECO:0000256" key="4">
    <source>
        <dbReference type="ARBA" id="ARBA00022491"/>
    </source>
</evidence>
<dbReference type="GO" id="GO:0005737">
    <property type="term" value="C:cytoplasm"/>
    <property type="evidence" value="ECO:0007669"/>
    <property type="project" value="UniProtKB-SubCell"/>
</dbReference>